<keyword evidence="2" id="KW-0812">Transmembrane</keyword>
<name>A0A1Y1IHZ0_KLENI</name>
<accession>A0A1Y1IHZ0</accession>
<organism evidence="3 4">
    <name type="scientific">Klebsormidium nitens</name>
    <name type="common">Green alga</name>
    <name type="synonym">Ulothrix nitens</name>
    <dbReference type="NCBI Taxonomy" id="105231"/>
    <lineage>
        <taxon>Eukaryota</taxon>
        <taxon>Viridiplantae</taxon>
        <taxon>Streptophyta</taxon>
        <taxon>Klebsormidiophyceae</taxon>
        <taxon>Klebsormidiales</taxon>
        <taxon>Klebsormidiaceae</taxon>
        <taxon>Klebsormidium</taxon>
    </lineage>
</organism>
<feature type="compositionally biased region" description="Basic residues" evidence="1">
    <location>
        <begin position="55"/>
        <end position="66"/>
    </location>
</feature>
<evidence type="ECO:0000313" key="3">
    <source>
        <dbReference type="EMBL" id="GAQ87758.1"/>
    </source>
</evidence>
<sequence>MNGVNASGNRTGKIMVIMLVTGMLAAAASVHLGPALYGRPEEAQQRTYSSEGALKKRSMWSKGQNK</sequence>
<dbReference type="AlphaFoldDB" id="A0A1Y1IHZ0"/>
<feature type="region of interest" description="Disordered" evidence="1">
    <location>
        <begin position="39"/>
        <end position="66"/>
    </location>
</feature>
<protein>
    <recommendedName>
        <fullName evidence="5">Transmembrane protein</fullName>
    </recommendedName>
</protein>
<gene>
    <name evidence="3" type="ORF">KFL_003750080</name>
</gene>
<dbReference type="EMBL" id="DF237324">
    <property type="protein sequence ID" value="GAQ87758.1"/>
    <property type="molecule type" value="Genomic_DNA"/>
</dbReference>
<evidence type="ECO:0000313" key="4">
    <source>
        <dbReference type="Proteomes" id="UP000054558"/>
    </source>
</evidence>
<evidence type="ECO:0000256" key="2">
    <source>
        <dbReference type="SAM" id="Phobius"/>
    </source>
</evidence>
<keyword evidence="2" id="KW-1133">Transmembrane helix</keyword>
<evidence type="ECO:0008006" key="5">
    <source>
        <dbReference type="Google" id="ProtNLM"/>
    </source>
</evidence>
<reference evidence="3 4" key="1">
    <citation type="journal article" date="2014" name="Nat. Commun.">
        <title>Klebsormidium flaccidum genome reveals primary factors for plant terrestrial adaptation.</title>
        <authorList>
            <person name="Hori K."/>
            <person name="Maruyama F."/>
            <person name="Fujisawa T."/>
            <person name="Togashi T."/>
            <person name="Yamamoto N."/>
            <person name="Seo M."/>
            <person name="Sato S."/>
            <person name="Yamada T."/>
            <person name="Mori H."/>
            <person name="Tajima N."/>
            <person name="Moriyama T."/>
            <person name="Ikeuchi M."/>
            <person name="Watanabe M."/>
            <person name="Wada H."/>
            <person name="Kobayashi K."/>
            <person name="Saito M."/>
            <person name="Masuda T."/>
            <person name="Sasaki-Sekimoto Y."/>
            <person name="Mashiguchi K."/>
            <person name="Awai K."/>
            <person name="Shimojima M."/>
            <person name="Masuda S."/>
            <person name="Iwai M."/>
            <person name="Nobusawa T."/>
            <person name="Narise T."/>
            <person name="Kondo S."/>
            <person name="Saito H."/>
            <person name="Sato R."/>
            <person name="Murakawa M."/>
            <person name="Ihara Y."/>
            <person name="Oshima-Yamada Y."/>
            <person name="Ohtaka K."/>
            <person name="Satoh M."/>
            <person name="Sonobe K."/>
            <person name="Ishii M."/>
            <person name="Ohtani R."/>
            <person name="Kanamori-Sato M."/>
            <person name="Honoki R."/>
            <person name="Miyazaki D."/>
            <person name="Mochizuki H."/>
            <person name="Umetsu J."/>
            <person name="Higashi K."/>
            <person name="Shibata D."/>
            <person name="Kamiya Y."/>
            <person name="Sato N."/>
            <person name="Nakamura Y."/>
            <person name="Tabata S."/>
            <person name="Ida S."/>
            <person name="Kurokawa K."/>
            <person name="Ohta H."/>
        </authorList>
    </citation>
    <scope>NUCLEOTIDE SEQUENCE [LARGE SCALE GENOMIC DNA]</scope>
    <source>
        <strain evidence="3 4">NIES-2285</strain>
    </source>
</reference>
<keyword evidence="2" id="KW-0472">Membrane</keyword>
<proteinExistence type="predicted"/>
<evidence type="ECO:0000256" key="1">
    <source>
        <dbReference type="SAM" id="MobiDB-lite"/>
    </source>
</evidence>
<feature type="transmembrane region" description="Helical" evidence="2">
    <location>
        <begin position="14"/>
        <end position="37"/>
    </location>
</feature>
<dbReference type="Proteomes" id="UP000054558">
    <property type="component" value="Unassembled WGS sequence"/>
</dbReference>
<keyword evidence="4" id="KW-1185">Reference proteome</keyword>